<dbReference type="SUPFAM" id="SSF55797">
    <property type="entry name" value="PR-1-like"/>
    <property type="match status" value="1"/>
</dbReference>
<proteinExistence type="predicted"/>
<reference evidence="2 3" key="1">
    <citation type="submission" date="2019-07" db="EMBL/GenBank/DDBJ databases">
        <title>Genomics analysis of Aphanomyces spp. identifies a new class of oomycete effector associated with host adaptation.</title>
        <authorList>
            <person name="Gaulin E."/>
        </authorList>
    </citation>
    <scope>NUCLEOTIDE SEQUENCE [LARGE SCALE GENOMIC DNA]</scope>
    <source>
        <strain evidence="2 3">ATCC 201684</strain>
    </source>
</reference>
<evidence type="ECO:0000313" key="3">
    <source>
        <dbReference type="Proteomes" id="UP000481153"/>
    </source>
</evidence>
<accession>A0A6G0WGS7</accession>
<name>A0A6G0WGS7_9STRA</name>
<keyword evidence="3" id="KW-1185">Reference proteome</keyword>
<dbReference type="Gene3D" id="3.40.33.10">
    <property type="entry name" value="CAP"/>
    <property type="match status" value="1"/>
</dbReference>
<organism evidence="2 3">
    <name type="scientific">Aphanomyces euteiches</name>
    <dbReference type="NCBI Taxonomy" id="100861"/>
    <lineage>
        <taxon>Eukaryota</taxon>
        <taxon>Sar</taxon>
        <taxon>Stramenopiles</taxon>
        <taxon>Oomycota</taxon>
        <taxon>Saprolegniomycetes</taxon>
        <taxon>Saprolegniales</taxon>
        <taxon>Verrucalvaceae</taxon>
        <taxon>Aphanomyces</taxon>
    </lineage>
</organism>
<protein>
    <recommendedName>
        <fullName evidence="1">SCP domain-containing protein</fullName>
    </recommendedName>
</protein>
<gene>
    <name evidence="2" type="ORF">Ae201684_015447</name>
</gene>
<feature type="domain" description="SCP" evidence="1">
    <location>
        <begin position="13"/>
        <end position="66"/>
    </location>
</feature>
<dbReference type="VEuPathDB" id="FungiDB:AeMF1_004635"/>
<dbReference type="InterPro" id="IPR014044">
    <property type="entry name" value="CAP_dom"/>
</dbReference>
<dbReference type="Pfam" id="PF00188">
    <property type="entry name" value="CAP"/>
    <property type="match status" value="1"/>
</dbReference>
<comment type="caution">
    <text evidence="2">The sequence shown here is derived from an EMBL/GenBank/DDBJ whole genome shotgun (WGS) entry which is preliminary data.</text>
</comment>
<dbReference type="InterPro" id="IPR035940">
    <property type="entry name" value="CAP_sf"/>
</dbReference>
<dbReference type="EMBL" id="VJMJ01000219">
    <property type="protein sequence ID" value="KAF0726332.1"/>
    <property type="molecule type" value="Genomic_DNA"/>
</dbReference>
<evidence type="ECO:0000313" key="2">
    <source>
        <dbReference type="EMBL" id="KAF0726332.1"/>
    </source>
</evidence>
<sequence>MVTSLTPLLRWFIDGHKLWNYTSQTCNASHMNDACYNFEQLMGRHVKRIGCSWSLCPDGRYLCCSFIPRLANTPAVVIQPPSNWTQLVLAFLQLTHDEATRFV</sequence>
<dbReference type="Proteomes" id="UP000481153">
    <property type="component" value="Unassembled WGS sequence"/>
</dbReference>
<dbReference type="AlphaFoldDB" id="A0A6G0WGS7"/>
<evidence type="ECO:0000259" key="1">
    <source>
        <dbReference type="Pfam" id="PF00188"/>
    </source>
</evidence>